<evidence type="ECO:0000256" key="1">
    <source>
        <dbReference type="SAM" id="MobiDB-lite"/>
    </source>
</evidence>
<feature type="region of interest" description="Disordered" evidence="1">
    <location>
        <begin position="405"/>
        <end position="432"/>
    </location>
</feature>
<proteinExistence type="predicted"/>
<keyword evidence="2" id="KW-1133">Transmembrane helix</keyword>
<dbReference type="CDD" id="cd06577">
    <property type="entry name" value="PASTA_pknB"/>
    <property type="match status" value="1"/>
</dbReference>
<organism evidence="4 5">
    <name type="scientific">Paenibacillus validus</name>
    <dbReference type="NCBI Taxonomy" id="44253"/>
    <lineage>
        <taxon>Bacteria</taxon>
        <taxon>Bacillati</taxon>
        <taxon>Bacillota</taxon>
        <taxon>Bacilli</taxon>
        <taxon>Bacillales</taxon>
        <taxon>Paenibacillaceae</taxon>
        <taxon>Paenibacillus</taxon>
    </lineage>
</organism>
<reference evidence="4 5" key="1">
    <citation type="submission" date="2019-11" db="EMBL/GenBank/DDBJ databases">
        <title>Draft genome sequences of five Paenibacillus species of dairy origin.</title>
        <authorList>
            <person name="Olajide A.M."/>
            <person name="Chen S."/>
            <person name="Lapointe G."/>
        </authorList>
    </citation>
    <scope>NUCLEOTIDE SEQUENCE [LARGE SCALE GENOMIC DNA]</scope>
    <source>
        <strain evidence="4 5">2CS3</strain>
    </source>
</reference>
<evidence type="ECO:0000313" key="4">
    <source>
        <dbReference type="EMBL" id="MUG69735.1"/>
    </source>
</evidence>
<dbReference type="InterPro" id="IPR011009">
    <property type="entry name" value="Kinase-like_dom_sf"/>
</dbReference>
<dbReference type="Pfam" id="PF03793">
    <property type="entry name" value="PASTA"/>
    <property type="match status" value="1"/>
</dbReference>
<dbReference type="SUPFAM" id="SSF56112">
    <property type="entry name" value="Protein kinase-like (PK-like)"/>
    <property type="match status" value="1"/>
</dbReference>
<keyword evidence="2" id="KW-0472">Membrane</keyword>
<sequence>MEKTLRARYVLKKPVIPAKNGILFEGTDLSLRRDIVIFVSEQPNRDEQQAYMRLIQEVAHLNDTRFLHVLDVGFEDLSIYAVLKSFDGEPLLARLQRRGFTLADVVAMSFELSKGMLDALEKGIAGFSVMADNVWIGNDGHLKIINCWEKVKSDEQGARGLASLIYQLFMGTESIPSSLEQREQRLRTALVATTDERKDALLVLLGRAWRGQHTLSSFIMQLGQLSGQAAPDGAAGMPDKEEEVRFAIKREHAAVPAKDELVRSTVKDEIVEEEEEVEEVEEAKSGGFWKKSLIGMALFTVAAVTAVGVFLLFMELGIGRKSPDSQQTAAKSGQSSALPETPSAANPVPATPAEPQSSSEAQPGEGQAVTAPQLVGLSKEEAEKQALAAGLRYQFYLEKNPHSANTVFRQSPAPGTPLQKGDNVSFWVSKGP</sequence>
<feature type="region of interest" description="Disordered" evidence="1">
    <location>
        <begin position="322"/>
        <end position="369"/>
    </location>
</feature>
<feature type="transmembrane region" description="Helical" evidence="2">
    <location>
        <begin position="293"/>
        <end position="313"/>
    </location>
</feature>
<gene>
    <name evidence="4" type="ORF">GNP93_03485</name>
</gene>
<dbReference type="RefSeq" id="WP_155614005.1">
    <property type="nucleotide sequence ID" value="NZ_WNZX01000002.1"/>
</dbReference>
<protein>
    <submittedName>
        <fullName evidence="4">PASTA domain-containing protein</fullName>
    </submittedName>
</protein>
<feature type="compositionally biased region" description="Polar residues" evidence="1">
    <location>
        <begin position="324"/>
        <end position="338"/>
    </location>
</feature>
<dbReference type="SUPFAM" id="SSF54184">
    <property type="entry name" value="Penicillin-binding protein 2x (pbp-2x), c-terminal domain"/>
    <property type="match status" value="1"/>
</dbReference>
<keyword evidence="5" id="KW-1185">Reference proteome</keyword>
<dbReference type="Gene3D" id="3.30.10.20">
    <property type="match status" value="1"/>
</dbReference>
<evidence type="ECO:0000256" key="2">
    <source>
        <dbReference type="SAM" id="Phobius"/>
    </source>
</evidence>
<feature type="domain" description="PASTA" evidence="3">
    <location>
        <begin position="366"/>
        <end position="430"/>
    </location>
</feature>
<dbReference type="AlphaFoldDB" id="A0A7X2Z7F3"/>
<evidence type="ECO:0000313" key="5">
    <source>
        <dbReference type="Proteomes" id="UP000450917"/>
    </source>
</evidence>
<name>A0A7X2Z7F3_9BACL</name>
<dbReference type="SMART" id="SM00740">
    <property type="entry name" value="PASTA"/>
    <property type="match status" value="1"/>
</dbReference>
<keyword evidence="2" id="KW-0812">Transmembrane</keyword>
<dbReference type="Proteomes" id="UP000450917">
    <property type="component" value="Unassembled WGS sequence"/>
</dbReference>
<evidence type="ECO:0000259" key="3">
    <source>
        <dbReference type="PROSITE" id="PS51178"/>
    </source>
</evidence>
<comment type="caution">
    <text evidence="4">The sequence shown here is derived from an EMBL/GenBank/DDBJ whole genome shotgun (WGS) entry which is preliminary data.</text>
</comment>
<dbReference type="InterPro" id="IPR005543">
    <property type="entry name" value="PASTA_dom"/>
</dbReference>
<dbReference type="PROSITE" id="PS51178">
    <property type="entry name" value="PASTA"/>
    <property type="match status" value="1"/>
</dbReference>
<dbReference type="EMBL" id="WNZX01000002">
    <property type="protein sequence ID" value="MUG69735.1"/>
    <property type="molecule type" value="Genomic_DNA"/>
</dbReference>
<accession>A0A7X2Z7F3</accession>